<keyword evidence="3" id="KW-1185">Reference proteome</keyword>
<accession>A0A371G849</accession>
<dbReference type="EMBL" id="QJKJ01006443">
    <property type="protein sequence ID" value="RDX86707.1"/>
    <property type="molecule type" value="Genomic_DNA"/>
</dbReference>
<sequence>MEDHSEAKGKDHNEGKKENRFFGIKYQRQRETHSSLSVKVVEDDDDSKEVIDNMPIALRKGKRSCAKNPMYPISQLVYIDHLL</sequence>
<proteinExistence type="predicted"/>
<evidence type="ECO:0000256" key="1">
    <source>
        <dbReference type="SAM" id="MobiDB-lite"/>
    </source>
</evidence>
<comment type="caution">
    <text evidence="2">The sequence shown here is derived from an EMBL/GenBank/DDBJ whole genome shotgun (WGS) entry which is preliminary data.</text>
</comment>
<reference evidence="2" key="1">
    <citation type="submission" date="2018-05" db="EMBL/GenBank/DDBJ databases">
        <title>Draft genome of Mucuna pruriens seed.</title>
        <authorList>
            <person name="Nnadi N.E."/>
            <person name="Vos R."/>
            <person name="Hasami M.H."/>
            <person name="Devisetty U.K."/>
            <person name="Aguiy J.C."/>
        </authorList>
    </citation>
    <scope>NUCLEOTIDE SEQUENCE [LARGE SCALE GENOMIC DNA]</scope>
    <source>
        <strain evidence="2">JCA_2017</strain>
    </source>
</reference>
<evidence type="ECO:0000313" key="3">
    <source>
        <dbReference type="Proteomes" id="UP000257109"/>
    </source>
</evidence>
<dbReference type="AlphaFoldDB" id="A0A371G849"/>
<organism evidence="2 3">
    <name type="scientific">Mucuna pruriens</name>
    <name type="common">Velvet bean</name>
    <name type="synonym">Dolichos pruriens</name>
    <dbReference type="NCBI Taxonomy" id="157652"/>
    <lineage>
        <taxon>Eukaryota</taxon>
        <taxon>Viridiplantae</taxon>
        <taxon>Streptophyta</taxon>
        <taxon>Embryophyta</taxon>
        <taxon>Tracheophyta</taxon>
        <taxon>Spermatophyta</taxon>
        <taxon>Magnoliopsida</taxon>
        <taxon>eudicotyledons</taxon>
        <taxon>Gunneridae</taxon>
        <taxon>Pentapetalae</taxon>
        <taxon>rosids</taxon>
        <taxon>fabids</taxon>
        <taxon>Fabales</taxon>
        <taxon>Fabaceae</taxon>
        <taxon>Papilionoideae</taxon>
        <taxon>50 kb inversion clade</taxon>
        <taxon>NPAAA clade</taxon>
        <taxon>indigoferoid/millettioid clade</taxon>
        <taxon>Phaseoleae</taxon>
        <taxon>Mucuna</taxon>
    </lineage>
</organism>
<protein>
    <submittedName>
        <fullName evidence="2">Uncharacterized protein</fullName>
    </submittedName>
</protein>
<evidence type="ECO:0000313" key="2">
    <source>
        <dbReference type="EMBL" id="RDX86707.1"/>
    </source>
</evidence>
<dbReference type="Proteomes" id="UP000257109">
    <property type="component" value="Unassembled WGS sequence"/>
</dbReference>
<feature type="non-terminal residue" evidence="2">
    <location>
        <position position="1"/>
    </location>
</feature>
<name>A0A371G849_MUCPR</name>
<feature type="region of interest" description="Disordered" evidence="1">
    <location>
        <begin position="1"/>
        <end position="20"/>
    </location>
</feature>
<gene>
    <name evidence="2" type="ORF">CR513_31927</name>
</gene>